<dbReference type="InterPro" id="IPR025724">
    <property type="entry name" value="GAG-pre-integrase_dom"/>
</dbReference>
<dbReference type="GO" id="GO:0003676">
    <property type="term" value="F:nucleic acid binding"/>
    <property type="evidence" value="ECO:0007669"/>
    <property type="project" value="InterPro"/>
</dbReference>
<dbReference type="SUPFAM" id="SSF57756">
    <property type="entry name" value="Retrovirus zinc finger-like domains"/>
    <property type="match status" value="1"/>
</dbReference>
<sequence>MVSEQEMGDQETTSSIPPAPTSSLADAFNELVLPASLKFIISNFKNLIPHHLTVDNYAIWKIQIQQNLTANGYADFLTGKIAPPADKTSQDYARWRLIDSNLIPALFSVISPTLLPYVITASSAQEVWEILERRLQSTCRSRVIQLKNELHQVHMNNQTMQQYLSMIKNIVDNDQEDIILYTLNGLPASYNAFKTAIRTSSSPADLDKLYSQLCSEEIHINNEIKKEQSLHNSTAALYAASANQHKNRNSKRSFRNNILASRQFETKTFTNPVSNDRPTCQICGKIGHIALNCWHRNNYKYAPTVQNAPRALLAQPTSQQSWILDSGATNHITHDNASLHQSAPYTGSDSVTVANGSSLPIHNYGQGLLPLPDTPRKLHLLRLLHVPHLTHNLLSVSKLTKDNNIAITFDSNGFTIKDIQDSRPLLHGHLHNGLYQLDVPPSTNPTALQTTTASSLTWHARLGHPNHQTFRHLANNSTDIKNVSFSFHCNSCTMAKSHKQPFSRHVSVTTHPFELIHSDVWDHLLRLLYLVFDILSSL</sequence>
<evidence type="ECO:0000256" key="2">
    <source>
        <dbReference type="SAM" id="MobiDB-lite"/>
    </source>
</evidence>
<dbReference type="Pfam" id="PF13976">
    <property type="entry name" value="gag_pre-integrs"/>
    <property type="match status" value="1"/>
</dbReference>
<keyword evidence="1" id="KW-0479">Metal-binding</keyword>
<feature type="region of interest" description="Disordered" evidence="2">
    <location>
        <begin position="1"/>
        <end position="20"/>
    </location>
</feature>
<reference evidence="4 5" key="1">
    <citation type="journal article" date="2016" name="Sci. Rep.">
        <title>The Dendrobium catenatum Lindl. genome sequence provides insights into polysaccharide synthase, floral development and adaptive evolution.</title>
        <authorList>
            <person name="Zhang G.Q."/>
            <person name="Xu Q."/>
            <person name="Bian C."/>
            <person name="Tsai W.C."/>
            <person name="Yeh C.M."/>
            <person name="Liu K.W."/>
            <person name="Yoshida K."/>
            <person name="Zhang L.S."/>
            <person name="Chang S.B."/>
            <person name="Chen F."/>
            <person name="Shi Y."/>
            <person name="Su Y.Y."/>
            <person name="Zhang Y.Q."/>
            <person name="Chen L.J."/>
            <person name="Yin Y."/>
            <person name="Lin M."/>
            <person name="Huang H."/>
            <person name="Deng H."/>
            <person name="Wang Z.W."/>
            <person name="Zhu S.L."/>
            <person name="Zhao X."/>
            <person name="Deng C."/>
            <person name="Niu S.C."/>
            <person name="Huang J."/>
            <person name="Wang M."/>
            <person name="Liu G.H."/>
            <person name="Yang H.J."/>
            <person name="Xiao X.J."/>
            <person name="Hsiao Y.Y."/>
            <person name="Wu W.L."/>
            <person name="Chen Y.Y."/>
            <person name="Mitsuda N."/>
            <person name="Ohme-Takagi M."/>
            <person name="Luo Y.B."/>
            <person name="Van de Peer Y."/>
            <person name="Liu Z.J."/>
        </authorList>
    </citation>
    <scope>NUCLEOTIDE SEQUENCE [LARGE SCALE GENOMIC DNA]</scope>
    <source>
        <tissue evidence="4">The whole plant</tissue>
    </source>
</reference>
<accession>A0A2I0WQU9</accession>
<evidence type="ECO:0000259" key="3">
    <source>
        <dbReference type="PROSITE" id="PS50158"/>
    </source>
</evidence>
<keyword evidence="5" id="KW-1185">Reference proteome</keyword>
<proteinExistence type="predicted"/>
<evidence type="ECO:0000313" key="5">
    <source>
        <dbReference type="Proteomes" id="UP000233837"/>
    </source>
</evidence>
<dbReference type="Pfam" id="PF14223">
    <property type="entry name" value="Retrotran_gag_2"/>
    <property type="match status" value="1"/>
</dbReference>
<dbReference type="InterPro" id="IPR054722">
    <property type="entry name" value="PolX-like_BBD"/>
</dbReference>
<dbReference type="PANTHER" id="PTHR47481">
    <property type="match status" value="1"/>
</dbReference>
<dbReference type="InterPro" id="IPR036875">
    <property type="entry name" value="Znf_CCHC_sf"/>
</dbReference>
<dbReference type="PROSITE" id="PS50158">
    <property type="entry name" value="ZF_CCHC"/>
    <property type="match status" value="1"/>
</dbReference>
<feature type="domain" description="CCHC-type" evidence="3">
    <location>
        <begin position="280"/>
        <end position="293"/>
    </location>
</feature>
<dbReference type="GO" id="GO:0008270">
    <property type="term" value="F:zinc ion binding"/>
    <property type="evidence" value="ECO:0007669"/>
    <property type="project" value="UniProtKB-KW"/>
</dbReference>
<dbReference type="InterPro" id="IPR001878">
    <property type="entry name" value="Znf_CCHC"/>
</dbReference>
<dbReference type="EMBL" id="KZ502479">
    <property type="protein sequence ID" value="PKU78042.1"/>
    <property type="molecule type" value="Genomic_DNA"/>
</dbReference>
<dbReference type="Proteomes" id="UP000233837">
    <property type="component" value="Unassembled WGS sequence"/>
</dbReference>
<evidence type="ECO:0000256" key="1">
    <source>
        <dbReference type="PROSITE-ProRule" id="PRU00047"/>
    </source>
</evidence>
<dbReference type="AlphaFoldDB" id="A0A2I0WQU9"/>
<dbReference type="Pfam" id="PF22936">
    <property type="entry name" value="Pol_BBD"/>
    <property type="match status" value="1"/>
</dbReference>
<reference evidence="4 5" key="2">
    <citation type="journal article" date="2017" name="Nature">
        <title>The Apostasia genome and the evolution of orchids.</title>
        <authorList>
            <person name="Zhang G.Q."/>
            <person name="Liu K.W."/>
            <person name="Li Z."/>
            <person name="Lohaus R."/>
            <person name="Hsiao Y.Y."/>
            <person name="Niu S.C."/>
            <person name="Wang J.Y."/>
            <person name="Lin Y.C."/>
            <person name="Xu Q."/>
            <person name="Chen L.J."/>
            <person name="Yoshida K."/>
            <person name="Fujiwara S."/>
            <person name="Wang Z.W."/>
            <person name="Zhang Y.Q."/>
            <person name="Mitsuda N."/>
            <person name="Wang M."/>
            <person name="Liu G.H."/>
            <person name="Pecoraro L."/>
            <person name="Huang H.X."/>
            <person name="Xiao X.J."/>
            <person name="Lin M."/>
            <person name="Wu X.Y."/>
            <person name="Wu W.L."/>
            <person name="Chen Y.Y."/>
            <person name="Chang S.B."/>
            <person name="Sakamoto S."/>
            <person name="Ohme-Takagi M."/>
            <person name="Yagi M."/>
            <person name="Zeng S.J."/>
            <person name="Shen C.Y."/>
            <person name="Yeh C.M."/>
            <person name="Luo Y.B."/>
            <person name="Tsai W.C."/>
            <person name="Van de Peer Y."/>
            <person name="Liu Z.J."/>
        </authorList>
    </citation>
    <scope>NUCLEOTIDE SEQUENCE [LARGE SCALE GENOMIC DNA]</scope>
    <source>
        <tissue evidence="4">The whole plant</tissue>
    </source>
</reference>
<keyword evidence="1" id="KW-0862">Zinc</keyword>
<gene>
    <name evidence="4" type="ORF">MA16_Dca018539</name>
</gene>
<dbReference type="PANTHER" id="PTHR47481:SF22">
    <property type="entry name" value="RETROTRANSPOSON GAG DOMAIN-CONTAINING PROTEIN"/>
    <property type="match status" value="1"/>
</dbReference>
<keyword evidence="1" id="KW-0863">Zinc-finger</keyword>
<name>A0A2I0WQU9_9ASPA</name>
<organism evidence="4 5">
    <name type="scientific">Dendrobium catenatum</name>
    <dbReference type="NCBI Taxonomy" id="906689"/>
    <lineage>
        <taxon>Eukaryota</taxon>
        <taxon>Viridiplantae</taxon>
        <taxon>Streptophyta</taxon>
        <taxon>Embryophyta</taxon>
        <taxon>Tracheophyta</taxon>
        <taxon>Spermatophyta</taxon>
        <taxon>Magnoliopsida</taxon>
        <taxon>Liliopsida</taxon>
        <taxon>Asparagales</taxon>
        <taxon>Orchidaceae</taxon>
        <taxon>Epidendroideae</taxon>
        <taxon>Malaxideae</taxon>
        <taxon>Dendrobiinae</taxon>
        <taxon>Dendrobium</taxon>
    </lineage>
</organism>
<evidence type="ECO:0000313" key="4">
    <source>
        <dbReference type="EMBL" id="PKU78042.1"/>
    </source>
</evidence>
<protein>
    <submittedName>
        <fullName evidence="4">Retrovirus-related Pol polyprotein from transposon TNT 1-94</fullName>
    </submittedName>
</protein>